<gene>
    <name evidence="1" type="ORF">FJQ40_14050</name>
</gene>
<dbReference type="EMBL" id="AASDBN010000025">
    <property type="protein sequence ID" value="EFB1698528.1"/>
    <property type="molecule type" value="Genomic_DNA"/>
</dbReference>
<dbReference type="Proteomes" id="UP000533284">
    <property type="component" value="Unassembled WGS sequence"/>
</dbReference>
<sequence length="260" mass="29529">GCRLQNAIFQDCNMYKTNFYYAIMEKILFDNCILDDSNFAQIKMADGTLNACSAMHVQFYNAAMNRANIKNTFLDYSNFYIAYMAEVNLYKVIAPYVNLFKADLSFSKLDLINFEHADLSRVNLNKAILQSINLIDSKLFCTWLTNTFLEMVICTGSNMANVNFNNANLSNCHFNCSILTKACMFNTRLYRVNFDEASVQGMGISILRGEENIPIDSDTLVTLQKFFEEDCTSHTGMSQTEDNINAVAMKITADIMQHAD</sequence>
<dbReference type="PANTHER" id="PTHR14136">
    <property type="entry name" value="BTB_POZ DOMAIN-CONTAINING PROTEIN KCTD9"/>
    <property type="match status" value="1"/>
</dbReference>
<dbReference type="Gene3D" id="2.160.20.80">
    <property type="entry name" value="E3 ubiquitin-protein ligase SopA"/>
    <property type="match status" value="2"/>
</dbReference>
<evidence type="ECO:0000313" key="2">
    <source>
        <dbReference type="Proteomes" id="UP000533284"/>
    </source>
</evidence>
<dbReference type="Pfam" id="PF00805">
    <property type="entry name" value="Pentapeptide"/>
    <property type="match status" value="3"/>
</dbReference>
<proteinExistence type="predicted"/>
<organism evidence="1 2">
    <name type="scientific">Escherichia coli</name>
    <dbReference type="NCBI Taxonomy" id="562"/>
    <lineage>
        <taxon>Bacteria</taxon>
        <taxon>Pseudomonadati</taxon>
        <taxon>Pseudomonadota</taxon>
        <taxon>Gammaproteobacteria</taxon>
        <taxon>Enterobacterales</taxon>
        <taxon>Enterobacteriaceae</taxon>
        <taxon>Escherichia</taxon>
    </lineage>
</organism>
<reference evidence="1 2" key="1">
    <citation type="submission" date="2019-06" db="EMBL/GenBank/DDBJ databases">
        <authorList>
            <consortium name="GenomeTrakr network: Whole genome sequencing for foodborne pathogen traceback"/>
        </authorList>
    </citation>
    <scope>NUCLEOTIDE SEQUENCE [LARGE SCALE GENOMIC DNA]</scope>
    <source>
        <strain evidence="1 2">PSU-1847</strain>
    </source>
</reference>
<name>A0A8S7BQQ6_ECOLX</name>
<dbReference type="InterPro" id="IPR001646">
    <property type="entry name" value="5peptide_repeat"/>
</dbReference>
<dbReference type="AlphaFoldDB" id="A0A8S7BQQ6"/>
<protein>
    <submittedName>
        <fullName evidence="1">Pentapeptide repeat-containing protein</fullName>
    </submittedName>
</protein>
<evidence type="ECO:0000313" key="1">
    <source>
        <dbReference type="EMBL" id="EFB1698528.1"/>
    </source>
</evidence>
<dbReference type="SUPFAM" id="SSF141571">
    <property type="entry name" value="Pentapeptide repeat-like"/>
    <property type="match status" value="2"/>
</dbReference>
<accession>A0A8S7BQQ6</accession>
<dbReference type="InterPro" id="IPR051082">
    <property type="entry name" value="Pentapeptide-BTB/POZ_domain"/>
</dbReference>
<dbReference type="PANTHER" id="PTHR14136:SF17">
    <property type="entry name" value="BTB_POZ DOMAIN-CONTAINING PROTEIN KCTD9"/>
    <property type="match status" value="1"/>
</dbReference>
<comment type="caution">
    <text evidence="1">The sequence shown here is derived from an EMBL/GenBank/DDBJ whole genome shotgun (WGS) entry which is preliminary data.</text>
</comment>
<feature type="non-terminal residue" evidence="1">
    <location>
        <position position="1"/>
    </location>
</feature>